<sequence length="291" mass="30764">MASIYRTRAGREAIAGWCVTQLDGWPVTHERDVVTAHGARTHVVAAGRGERTVLVVPGTNFGAAAYLPLAAALAARCRLVVADLPGQPGLSSGERVPKAGRLAWYGRWLTELVERTGQGPVTVVGHSLGAAIALASDSPLVQRQFLVSPGGLTRLRITPAVLTASVAWVLQPGSGSSARLLRVMHGHGRAPRPELVEWMTLVARHVRSSADPGDVVIAGRDVVRTVVVGGADVFLPNRTLAPVVRRRLGVELGVIASAGHLVVDEHPEKLAELVTDEEQWSRSGRPGHCAG</sequence>
<dbReference type="InterPro" id="IPR029058">
    <property type="entry name" value="AB_hydrolase_fold"/>
</dbReference>
<organism evidence="2 3">
    <name type="scientific">Goodfellowiella coeruleoviolacea</name>
    <dbReference type="NCBI Taxonomy" id="334858"/>
    <lineage>
        <taxon>Bacteria</taxon>
        <taxon>Bacillati</taxon>
        <taxon>Actinomycetota</taxon>
        <taxon>Actinomycetes</taxon>
        <taxon>Pseudonocardiales</taxon>
        <taxon>Pseudonocardiaceae</taxon>
        <taxon>Goodfellowiella</taxon>
    </lineage>
</organism>
<feature type="domain" description="AB hydrolase-1" evidence="1">
    <location>
        <begin position="53"/>
        <end position="272"/>
    </location>
</feature>
<evidence type="ECO:0000313" key="2">
    <source>
        <dbReference type="EMBL" id="MCP2167878.1"/>
    </source>
</evidence>
<keyword evidence="3" id="KW-1185">Reference proteome</keyword>
<dbReference type="Gene3D" id="3.40.50.1820">
    <property type="entry name" value="alpha/beta hydrolase"/>
    <property type="match status" value="1"/>
</dbReference>
<dbReference type="EMBL" id="JAMTCK010000011">
    <property type="protein sequence ID" value="MCP2167878.1"/>
    <property type="molecule type" value="Genomic_DNA"/>
</dbReference>
<dbReference type="Proteomes" id="UP001206128">
    <property type="component" value="Unassembled WGS sequence"/>
</dbReference>
<dbReference type="SUPFAM" id="SSF53474">
    <property type="entry name" value="alpha/beta-Hydrolases"/>
    <property type="match status" value="1"/>
</dbReference>
<gene>
    <name evidence="2" type="ORF">LX83_004751</name>
</gene>
<protein>
    <submittedName>
        <fullName evidence="2">Lysophospholipase, alpha-beta hydrolase superfamily</fullName>
    </submittedName>
</protein>
<dbReference type="InterPro" id="IPR000073">
    <property type="entry name" value="AB_hydrolase_1"/>
</dbReference>
<dbReference type="AlphaFoldDB" id="A0AAE3GKT5"/>
<dbReference type="GO" id="GO:0016787">
    <property type="term" value="F:hydrolase activity"/>
    <property type="evidence" value="ECO:0007669"/>
    <property type="project" value="UniProtKB-KW"/>
</dbReference>
<proteinExistence type="predicted"/>
<name>A0AAE3GKT5_9PSEU</name>
<dbReference type="Pfam" id="PF12697">
    <property type="entry name" value="Abhydrolase_6"/>
    <property type="match status" value="1"/>
</dbReference>
<reference evidence="2" key="1">
    <citation type="submission" date="2022-06" db="EMBL/GenBank/DDBJ databases">
        <title>Genomic Encyclopedia of Archaeal and Bacterial Type Strains, Phase II (KMG-II): from individual species to whole genera.</title>
        <authorList>
            <person name="Goeker M."/>
        </authorList>
    </citation>
    <scope>NUCLEOTIDE SEQUENCE</scope>
    <source>
        <strain evidence="2">DSM 43935</strain>
    </source>
</reference>
<evidence type="ECO:0000259" key="1">
    <source>
        <dbReference type="Pfam" id="PF12697"/>
    </source>
</evidence>
<keyword evidence="2" id="KW-0378">Hydrolase</keyword>
<comment type="caution">
    <text evidence="2">The sequence shown here is derived from an EMBL/GenBank/DDBJ whole genome shotgun (WGS) entry which is preliminary data.</text>
</comment>
<accession>A0AAE3GKT5</accession>
<evidence type="ECO:0000313" key="3">
    <source>
        <dbReference type="Proteomes" id="UP001206128"/>
    </source>
</evidence>